<dbReference type="AlphaFoldDB" id="A0A069APX1"/>
<evidence type="ECO:0000313" key="1">
    <source>
        <dbReference type="EMBL" id="CDS90526.1"/>
    </source>
</evidence>
<dbReference type="EMBL" id="LK932552">
    <property type="protein sequence ID" value="CDS90526.1"/>
    <property type="molecule type" value="Genomic_DNA"/>
</dbReference>
<gene>
    <name evidence="2" type="ORF">BN1095_340174</name>
    <name evidence="1" type="ORF">BN1096_950005</name>
</gene>
<proteinExistence type="predicted"/>
<reference evidence="1" key="1">
    <citation type="submission" date="2014-07" db="EMBL/GenBank/DDBJ databases">
        <authorList>
            <person name="Monot Marc"/>
        </authorList>
    </citation>
    <scope>NUCLEOTIDE SEQUENCE</scope>
    <source>
        <strain evidence="2">7032989</strain>
    </source>
</reference>
<dbReference type="EMBL" id="LK933005">
    <property type="protein sequence ID" value="CDT20935.1"/>
    <property type="molecule type" value="Genomic_DNA"/>
</dbReference>
<organism evidence="1">
    <name type="scientific">Clostridioides difficile</name>
    <name type="common">Peptoclostridium difficile</name>
    <dbReference type="NCBI Taxonomy" id="1496"/>
    <lineage>
        <taxon>Bacteria</taxon>
        <taxon>Bacillati</taxon>
        <taxon>Bacillota</taxon>
        <taxon>Clostridia</taxon>
        <taxon>Peptostreptococcales</taxon>
        <taxon>Peptostreptococcaceae</taxon>
        <taxon>Clostridioides</taxon>
    </lineage>
</organism>
<protein>
    <submittedName>
        <fullName evidence="1">Uncharacterized protein</fullName>
    </submittedName>
</protein>
<accession>A0A069APX1</accession>
<evidence type="ECO:0000313" key="2">
    <source>
        <dbReference type="EMBL" id="CDT20935.1"/>
    </source>
</evidence>
<sequence length="41" mass="4737">MGNFMIGLKKQDIKALKVTAVESFRNNLIRLCTTQQHFINN</sequence>
<name>A0A069APX1_CLODI</name>